<evidence type="ECO:0000256" key="1">
    <source>
        <dbReference type="SAM" id="MobiDB-lite"/>
    </source>
</evidence>
<protein>
    <recommendedName>
        <fullName evidence="4">DUF3553 domain-containing protein</fullName>
    </recommendedName>
</protein>
<name>A0AAN4UQ51_9RHOB</name>
<proteinExistence type="predicted"/>
<organism evidence="2 3">
    <name type="scientific">Allgaiera indica</name>
    <dbReference type="NCBI Taxonomy" id="765699"/>
    <lineage>
        <taxon>Bacteria</taxon>
        <taxon>Pseudomonadati</taxon>
        <taxon>Pseudomonadota</taxon>
        <taxon>Alphaproteobacteria</taxon>
        <taxon>Rhodobacterales</taxon>
        <taxon>Paracoccaceae</taxon>
        <taxon>Allgaiera</taxon>
    </lineage>
</organism>
<evidence type="ECO:0000313" key="3">
    <source>
        <dbReference type="Proteomes" id="UP000634647"/>
    </source>
</evidence>
<dbReference type="InterPro" id="IPR021938">
    <property type="entry name" value="DUF3553"/>
</dbReference>
<dbReference type="Proteomes" id="UP000634647">
    <property type="component" value="Unassembled WGS sequence"/>
</dbReference>
<reference evidence="2" key="2">
    <citation type="submission" date="2023-06" db="EMBL/GenBank/DDBJ databases">
        <authorList>
            <person name="Sun Q."/>
            <person name="Zhou Y."/>
        </authorList>
    </citation>
    <scope>NUCLEOTIDE SEQUENCE</scope>
    <source>
        <strain evidence="2">CGMCC 1.10859</strain>
    </source>
</reference>
<evidence type="ECO:0008006" key="4">
    <source>
        <dbReference type="Google" id="ProtNLM"/>
    </source>
</evidence>
<evidence type="ECO:0000313" key="2">
    <source>
        <dbReference type="EMBL" id="GHE00458.1"/>
    </source>
</evidence>
<feature type="region of interest" description="Disordered" evidence="1">
    <location>
        <begin position="1"/>
        <end position="38"/>
    </location>
</feature>
<dbReference type="AlphaFoldDB" id="A0AAN4UQ51"/>
<feature type="compositionally biased region" description="Basic residues" evidence="1">
    <location>
        <begin position="10"/>
        <end position="22"/>
    </location>
</feature>
<reference evidence="2" key="1">
    <citation type="journal article" date="2014" name="Int. J. Syst. Evol. Microbiol.">
        <title>Complete genome sequence of Corynebacterium casei LMG S-19264T (=DSM 44701T), isolated from a smear-ripened cheese.</title>
        <authorList>
            <consortium name="US DOE Joint Genome Institute (JGI-PGF)"/>
            <person name="Walter F."/>
            <person name="Albersmeier A."/>
            <person name="Kalinowski J."/>
            <person name="Ruckert C."/>
        </authorList>
    </citation>
    <scope>NUCLEOTIDE SEQUENCE</scope>
    <source>
        <strain evidence="2">CGMCC 1.10859</strain>
    </source>
</reference>
<gene>
    <name evidence="2" type="ORF">GCM10008024_12040</name>
</gene>
<comment type="caution">
    <text evidence="2">The sequence shown here is derived from an EMBL/GenBank/DDBJ whole genome shotgun (WGS) entry which is preliminary data.</text>
</comment>
<dbReference type="Pfam" id="PF12073">
    <property type="entry name" value="DUF3553"/>
    <property type="match status" value="1"/>
</dbReference>
<dbReference type="EMBL" id="BNAB01000004">
    <property type="protein sequence ID" value="GHE00458.1"/>
    <property type="molecule type" value="Genomic_DNA"/>
</dbReference>
<accession>A0AAN4UQ51</accession>
<sequence>MADARADQRRKIHRRLGGRNGKRGIDSHAGTSYNDRDMNGFNDLFEPGMLVRHPDRPDWGLGQVQSRIGDRITVTFEHEGKVVIDGNRIQLLPEFRR</sequence>